<name>A0A6G8FHR8_9MICO</name>
<dbReference type="KEGG" id="lins:G7067_04880"/>
<evidence type="ECO:0000259" key="2">
    <source>
        <dbReference type="Pfam" id="PF04213"/>
    </source>
</evidence>
<dbReference type="GO" id="GO:0005975">
    <property type="term" value="P:carbohydrate metabolic process"/>
    <property type="evidence" value="ECO:0007669"/>
    <property type="project" value="UniProtKB-ARBA"/>
</dbReference>
<dbReference type="EMBL" id="CP049934">
    <property type="protein sequence ID" value="QIM15904.1"/>
    <property type="molecule type" value="Genomic_DNA"/>
</dbReference>
<dbReference type="Pfam" id="PF16640">
    <property type="entry name" value="Big_3_5"/>
    <property type="match status" value="1"/>
</dbReference>
<proteinExistence type="predicted"/>
<dbReference type="RefSeq" id="WP_166322404.1">
    <property type="nucleotide sequence ID" value="NZ_CP049934.1"/>
</dbReference>
<organism evidence="4 5">
    <name type="scientific">Leucobacter insecticola</name>
    <dbReference type="NCBI Taxonomy" id="2714934"/>
    <lineage>
        <taxon>Bacteria</taxon>
        <taxon>Bacillati</taxon>
        <taxon>Actinomycetota</taxon>
        <taxon>Actinomycetes</taxon>
        <taxon>Micrococcales</taxon>
        <taxon>Microbacteriaceae</taxon>
        <taxon>Leucobacter</taxon>
    </lineage>
</organism>
<protein>
    <recommendedName>
        <fullName evidence="6">Bacterial Ig-like domain-containing protein</fullName>
    </recommendedName>
</protein>
<keyword evidence="1" id="KW-1133">Transmembrane helix</keyword>
<keyword evidence="5" id="KW-1185">Reference proteome</keyword>
<feature type="domain" description="Htaa" evidence="2">
    <location>
        <begin position="1209"/>
        <end position="1301"/>
    </location>
</feature>
<feature type="domain" description="Bacterial Ig-like" evidence="3">
    <location>
        <begin position="201"/>
        <end position="284"/>
    </location>
</feature>
<sequence length="1546" mass="158732">MRRYKSLTDVPRGADILNALGVHTDHKEHATHVCTSKHSRDHFCTTCLSTCRGGAILGGGAAYAEELPADPAIEQAQAAVVSASVVEASTSGITVKVDLSGVAIPAGKAGVYAALVPAGTLATIGDGSFLPAVALSGGSGSLSYTIPAALLDPNQSYEALVWYAHGNPEPSVIVSQVPVPISAEQWNSVFPQPVAIETSTTLSVSTTDGGASFTLNAQVTPVAAGNVAFATATEQLGSVPVVDGVASLTVSTLSPGSHSITAMFTPEDQTAFTPSTSVPTEVTVPEVEQGVTGSAVVTEASETGLTVSAEIKGVDPAAYPNGVHVGVVLRGTSVGATQNDFLGETQSVKTIPESGEFGASVPIPAASLDASKEYEVVVWPRRSNPVEANIVKVIPFDVTTDQWAKVFPVGVTGSAVVTEASETGLTVSAEIKGVDPAAYPNGVHVGVVLRGTSVGATQNDFLGETQSVKTIPESGEFGASVPIPAASLDASKEYEVVVWPRRSNPVEANIVKVIPFDVTTDQWAKVFPVGVTGSAVVTEASETGLTVSAEIKGVDPAAYPNGVHVGVVLRGTSVGATQNDFLGETQSVKTIPESGEFGASVPIPAASLDASKEYEVVVWPRRSNPVEANIVKVIPFDVTTDQWAKVFPVGVTGSAVVTEASETGLTVSAEIKGVDPAAYPNGVHVGVVLRGTSVGATQNDFLGETQSVKTIPESGEFGASVPIPAASLDASKEYEVVVWPRRSNPVEANIVKVIPFDVTTDQWAKVFPPAGAKVQPGISHVGSDGISVTAVASGITLEPSDSGVYIALIERGTEADLDGVNMGVVAQFVNRSSITEGKATVVLNGTAAKLNRNLEYEVLVWRAHGIASPDRIVARADVDITAEQWDKIFGVDFVPAGSAAVSRAEEGVLSVAASLRGFDPARYNGRLHIGLIPAGTSATATNASVIGAQTVASVPSNGVFVQEVRASASQLDRTKQYEVLVWQGSTGPGVDHNVLTLPFSVTEEIWDAVFPPKVETLDGSFEWGVRKDFRDYVRGSIANGSITVTSPATGTDLFRFPQIKGGTWDSKTQTGTVQFAGNINFKGHGGALNLNLANPLIEVKDSRTAVLHADQGGERLAIATIDLSKAQRSQLQGGAVQFSGAPVKLTQVGAETFFQEYLSVNDNMDAATFTIGAAADVKPPVVPPAPPKPPVPPAPPAPITPGTGAQLAGSLTWGVSSGFAEYTTNPNRPAKGSISTNGVGGGRGGYVFPQAAGGSWNASTQTGSVQYSGVVTFTGHKGAMVESFANPVITVNDASSGTLTAGGRTFGLNLAAGSKSVGSNGEVTWSGVPVSGMVSGAGGGGGGEFAADPVSFTVGAVSGVRYGSTTVSAPSTKRTAAATAPTTTGIRVITPAEDIVPGGEIEFEAAGFKANERDVLVVMYSEPRVLDDAAGANAAGVVRWIGTLPEDVELGEHTITLQGSIDAGATFTVLDPKKAEADKQKRDSAASAPKLDVAAAQTAGISETGAPVWVWWVGAGVLLVIAAAMVGVLVAQRRSGMKDLQMFGMS</sequence>
<evidence type="ECO:0000256" key="1">
    <source>
        <dbReference type="SAM" id="Phobius"/>
    </source>
</evidence>
<dbReference type="Gene3D" id="2.60.40.10">
    <property type="entry name" value="Immunoglobulins"/>
    <property type="match status" value="1"/>
</dbReference>
<evidence type="ECO:0000313" key="5">
    <source>
        <dbReference type="Proteomes" id="UP000501387"/>
    </source>
</evidence>
<feature type="transmembrane region" description="Helical" evidence="1">
    <location>
        <begin position="1509"/>
        <end position="1531"/>
    </location>
</feature>
<dbReference type="InterPro" id="IPR013783">
    <property type="entry name" value="Ig-like_fold"/>
</dbReference>
<feature type="domain" description="Htaa" evidence="2">
    <location>
        <begin position="1018"/>
        <end position="1170"/>
    </location>
</feature>
<dbReference type="Proteomes" id="UP000501387">
    <property type="component" value="Chromosome"/>
</dbReference>
<dbReference type="Pfam" id="PF04213">
    <property type="entry name" value="HtaA"/>
    <property type="match status" value="2"/>
</dbReference>
<evidence type="ECO:0008006" key="6">
    <source>
        <dbReference type="Google" id="ProtNLM"/>
    </source>
</evidence>
<dbReference type="InterPro" id="IPR007331">
    <property type="entry name" value="Htaa"/>
</dbReference>
<keyword evidence="1" id="KW-0472">Membrane</keyword>
<dbReference type="InterPro" id="IPR032109">
    <property type="entry name" value="Big_3_5"/>
</dbReference>
<reference evidence="4 5" key="1">
    <citation type="submission" date="2020-03" db="EMBL/GenBank/DDBJ databases">
        <title>Leucobacter sp. nov., isolated from beetles.</title>
        <authorList>
            <person name="Hyun D.-W."/>
            <person name="Bae J.-W."/>
        </authorList>
    </citation>
    <scope>NUCLEOTIDE SEQUENCE [LARGE SCALE GENOMIC DNA]</scope>
    <source>
        <strain evidence="4 5">HDW9B</strain>
    </source>
</reference>
<accession>A0A6G8FHR8</accession>
<keyword evidence="1" id="KW-0812">Transmembrane</keyword>
<evidence type="ECO:0000259" key="3">
    <source>
        <dbReference type="Pfam" id="PF16640"/>
    </source>
</evidence>
<evidence type="ECO:0000313" key="4">
    <source>
        <dbReference type="EMBL" id="QIM15904.1"/>
    </source>
</evidence>
<gene>
    <name evidence="4" type="ORF">G7067_04880</name>
</gene>